<evidence type="ECO:0000313" key="1">
    <source>
        <dbReference type="EMBL" id="ETO09915.1"/>
    </source>
</evidence>
<proteinExistence type="predicted"/>
<accession>X6MA77</accession>
<evidence type="ECO:0000313" key="2">
    <source>
        <dbReference type="Proteomes" id="UP000023152"/>
    </source>
</evidence>
<name>X6MA77_RETFI</name>
<sequence length="127" mass="14862">MVSTLANVRNQLDEQMKILAKQIQINRSGYEVELLNRLGTIQELTNDLQHAKNSVIRLFRVNEALTQRHDQNNLDQKAWNRRKYEEYQDLCSSLVSTRSTVDLDLDDEKTNITDNDDDVIELWSNLI</sequence>
<organism evidence="1 2">
    <name type="scientific">Reticulomyxa filosa</name>
    <dbReference type="NCBI Taxonomy" id="46433"/>
    <lineage>
        <taxon>Eukaryota</taxon>
        <taxon>Sar</taxon>
        <taxon>Rhizaria</taxon>
        <taxon>Retaria</taxon>
        <taxon>Foraminifera</taxon>
        <taxon>Monothalamids</taxon>
        <taxon>Reticulomyxidae</taxon>
        <taxon>Reticulomyxa</taxon>
    </lineage>
</organism>
<keyword evidence="2" id="KW-1185">Reference proteome</keyword>
<dbReference type="AlphaFoldDB" id="X6MA77"/>
<gene>
    <name evidence="1" type="ORF">RFI_27470</name>
</gene>
<dbReference type="EMBL" id="ASPP01023824">
    <property type="protein sequence ID" value="ETO09915.1"/>
    <property type="molecule type" value="Genomic_DNA"/>
</dbReference>
<reference evidence="1 2" key="1">
    <citation type="journal article" date="2013" name="Curr. Biol.">
        <title>The Genome of the Foraminiferan Reticulomyxa filosa.</title>
        <authorList>
            <person name="Glockner G."/>
            <person name="Hulsmann N."/>
            <person name="Schleicher M."/>
            <person name="Noegel A.A."/>
            <person name="Eichinger L."/>
            <person name="Gallinger C."/>
            <person name="Pawlowski J."/>
            <person name="Sierra R."/>
            <person name="Euteneuer U."/>
            <person name="Pillet L."/>
            <person name="Moustafa A."/>
            <person name="Platzer M."/>
            <person name="Groth M."/>
            <person name="Szafranski K."/>
            <person name="Schliwa M."/>
        </authorList>
    </citation>
    <scope>NUCLEOTIDE SEQUENCE [LARGE SCALE GENOMIC DNA]</scope>
</reference>
<protein>
    <submittedName>
        <fullName evidence="1">Uncharacterized protein</fullName>
    </submittedName>
</protein>
<dbReference type="Proteomes" id="UP000023152">
    <property type="component" value="Unassembled WGS sequence"/>
</dbReference>
<comment type="caution">
    <text evidence="1">The sequence shown here is derived from an EMBL/GenBank/DDBJ whole genome shotgun (WGS) entry which is preliminary data.</text>
</comment>